<accession>A0A433Y1U2</accession>
<feature type="transmembrane region" description="Helical" evidence="1">
    <location>
        <begin position="122"/>
        <end position="144"/>
    </location>
</feature>
<dbReference type="InterPro" id="IPR019690">
    <property type="entry name" value="DUF2569"/>
</dbReference>
<dbReference type="AlphaFoldDB" id="A0A433Y1U2"/>
<proteinExistence type="predicted"/>
<dbReference type="Pfam" id="PF10754">
    <property type="entry name" value="DUF2569"/>
    <property type="match status" value="1"/>
</dbReference>
<keyword evidence="1" id="KW-0472">Membrane</keyword>
<evidence type="ECO:0000313" key="2">
    <source>
        <dbReference type="EMBL" id="RUT41981.1"/>
    </source>
</evidence>
<keyword evidence="1" id="KW-0812">Transmembrane</keyword>
<comment type="caution">
    <text evidence="2">The sequence shown here is derived from an EMBL/GenBank/DDBJ whole genome shotgun (WGS) entry which is preliminary data.</text>
</comment>
<sequence length="185" mass="21622">MRLSKRSNYREEYDLKIDKTETWVRESLPDPLGVSGLGGWLVLIQIGLYITIIRLVVVFFQFILPMFSSGAWEVLTSQNSMAYHALWGPIIIFETVYNIIFLFFAVYILIQLYQKKSIFPRLMIIFYIASLLAVTIDIILMYQIPLAQQNSDVSSFNELFRSIFTCAIWIPYFIKSTRVKNTFTK</sequence>
<organism evidence="2 3">
    <name type="scientific">Paenibacillus anaericanus</name>
    <dbReference type="NCBI Taxonomy" id="170367"/>
    <lineage>
        <taxon>Bacteria</taxon>
        <taxon>Bacillati</taxon>
        <taxon>Bacillota</taxon>
        <taxon>Bacilli</taxon>
        <taxon>Bacillales</taxon>
        <taxon>Paenibacillaceae</taxon>
        <taxon>Paenibacillus</taxon>
    </lineage>
</organism>
<dbReference type="OrthoDB" id="9155572at2"/>
<name>A0A433Y1U2_9BACL</name>
<reference evidence="2 3" key="1">
    <citation type="submission" date="2018-12" db="EMBL/GenBank/DDBJ databases">
        <authorList>
            <person name="Sun L."/>
            <person name="Chen Z."/>
        </authorList>
    </citation>
    <scope>NUCLEOTIDE SEQUENCE [LARGE SCALE GENOMIC DNA]</scope>
    <source>
        <strain evidence="2 3">DSM 15890</strain>
    </source>
</reference>
<gene>
    <name evidence="2" type="ORF">EJP82_22375</name>
</gene>
<keyword evidence="3" id="KW-1185">Reference proteome</keyword>
<feature type="transmembrane region" description="Helical" evidence="1">
    <location>
        <begin position="156"/>
        <end position="174"/>
    </location>
</feature>
<dbReference type="Proteomes" id="UP000279446">
    <property type="component" value="Unassembled WGS sequence"/>
</dbReference>
<feature type="transmembrane region" description="Helical" evidence="1">
    <location>
        <begin position="84"/>
        <end position="110"/>
    </location>
</feature>
<dbReference type="EMBL" id="RZNY01000026">
    <property type="protein sequence ID" value="RUT41981.1"/>
    <property type="molecule type" value="Genomic_DNA"/>
</dbReference>
<keyword evidence="1" id="KW-1133">Transmembrane helix</keyword>
<protein>
    <submittedName>
        <fullName evidence="2">DUF2569 domain-containing protein</fullName>
    </submittedName>
</protein>
<evidence type="ECO:0000313" key="3">
    <source>
        <dbReference type="Proteomes" id="UP000279446"/>
    </source>
</evidence>
<evidence type="ECO:0000256" key="1">
    <source>
        <dbReference type="SAM" id="Phobius"/>
    </source>
</evidence>
<feature type="transmembrane region" description="Helical" evidence="1">
    <location>
        <begin position="40"/>
        <end position="64"/>
    </location>
</feature>